<organism evidence="2 3">
    <name type="scientific">Pedobacter polaris</name>
    <dbReference type="NCBI Taxonomy" id="2571273"/>
    <lineage>
        <taxon>Bacteria</taxon>
        <taxon>Pseudomonadati</taxon>
        <taxon>Bacteroidota</taxon>
        <taxon>Sphingobacteriia</taxon>
        <taxon>Sphingobacteriales</taxon>
        <taxon>Sphingobacteriaceae</taxon>
        <taxon>Pedobacter</taxon>
    </lineage>
</organism>
<keyword evidence="3" id="KW-1185">Reference proteome</keyword>
<accession>A0A4V5P1M1</accession>
<protein>
    <submittedName>
        <fullName evidence="2">Response regulator transcription factor</fullName>
    </submittedName>
</protein>
<name>A0A4V5P1M1_9SPHI</name>
<dbReference type="EMBL" id="SWBR01000001">
    <property type="protein sequence ID" value="TKC12052.1"/>
    <property type="molecule type" value="Genomic_DNA"/>
</dbReference>
<dbReference type="Proteomes" id="UP000309488">
    <property type="component" value="Unassembled WGS sequence"/>
</dbReference>
<proteinExistence type="predicted"/>
<gene>
    <name evidence="2" type="ORF">FA048_00080</name>
</gene>
<reference evidence="2 3" key="1">
    <citation type="submission" date="2019-04" db="EMBL/GenBank/DDBJ databases">
        <title>Pedobacter sp. RP-3-22 sp. nov., isolated from Arctic soil.</title>
        <authorList>
            <person name="Dahal R.H."/>
            <person name="Kim D.-U."/>
        </authorList>
    </citation>
    <scope>NUCLEOTIDE SEQUENCE [LARGE SCALE GENOMIC DNA]</scope>
    <source>
        <strain evidence="2 3">RP-3-22</strain>
    </source>
</reference>
<dbReference type="InterPro" id="IPR007492">
    <property type="entry name" value="LytTR_DNA-bd_dom"/>
</dbReference>
<dbReference type="Pfam" id="PF04397">
    <property type="entry name" value="LytTR"/>
    <property type="match status" value="1"/>
</dbReference>
<dbReference type="GO" id="GO:0003677">
    <property type="term" value="F:DNA binding"/>
    <property type="evidence" value="ECO:0007669"/>
    <property type="project" value="InterPro"/>
</dbReference>
<dbReference type="GO" id="GO:0000156">
    <property type="term" value="F:phosphorelay response regulator activity"/>
    <property type="evidence" value="ECO:0007669"/>
    <property type="project" value="InterPro"/>
</dbReference>
<evidence type="ECO:0000259" key="1">
    <source>
        <dbReference type="PROSITE" id="PS50930"/>
    </source>
</evidence>
<sequence length="281" mass="32421">MISCYILSEPSSMHTLKKYIEWFQLTTLNGQALPNPLGLSSVIKDSPHILFVDISLASTHKATLLEIGQKSTIIYIANCYSHAYDAFDTLGFDFLMMPLTFARFEMSMNKFMRFSSLAASDSLRKEEPITNSFFVKADSKGQKEVLVRCKDVIFIEALQNYVVLHMVHDKKLICHNTMKEMEECLPEEFFIRVHKSFIIHYDKVTSIEGNNIVLNDNENYKILIGGTYKKLFSERKNQKMIKKKNYLQTFDYSITASICLFYSGLMLNCIDLLDLTLLNFI</sequence>
<comment type="caution">
    <text evidence="2">The sequence shown here is derived from an EMBL/GenBank/DDBJ whole genome shotgun (WGS) entry which is preliminary data.</text>
</comment>
<dbReference type="AlphaFoldDB" id="A0A4V5P1M1"/>
<dbReference type="Gene3D" id="2.40.50.1020">
    <property type="entry name" value="LytTr DNA-binding domain"/>
    <property type="match status" value="1"/>
</dbReference>
<dbReference type="OrthoDB" id="796275at2"/>
<feature type="domain" description="HTH LytTR-type" evidence="1">
    <location>
        <begin position="145"/>
        <end position="208"/>
    </location>
</feature>
<evidence type="ECO:0000313" key="3">
    <source>
        <dbReference type="Proteomes" id="UP000309488"/>
    </source>
</evidence>
<evidence type="ECO:0000313" key="2">
    <source>
        <dbReference type="EMBL" id="TKC12052.1"/>
    </source>
</evidence>
<dbReference type="SMART" id="SM00850">
    <property type="entry name" value="LytTR"/>
    <property type="match status" value="1"/>
</dbReference>
<dbReference type="PANTHER" id="PTHR37299:SF1">
    <property type="entry name" value="STAGE 0 SPORULATION PROTEIN A HOMOLOG"/>
    <property type="match status" value="1"/>
</dbReference>
<dbReference type="InterPro" id="IPR046947">
    <property type="entry name" value="LytR-like"/>
</dbReference>
<dbReference type="PANTHER" id="PTHR37299">
    <property type="entry name" value="TRANSCRIPTIONAL REGULATOR-RELATED"/>
    <property type="match status" value="1"/>
</dbReference>
<dbReference type="RefSeq" id="WP_136837965.1">
    <property type="nucleotide sequence ID" value="NZ_SWBR01000001.1"/>
</dbReference>
<dbReference type="PROSITE" id="PS50930">
    <property type="entry name" value="HTH_LYTTR"/>
    <property type="match status" value="1"/>
</dbReference>